<dbReference type="PRINTS" id="PR00344">
    <property type="entry name" value="BCTRLSENSOR"/>
</dbReference>
<dbReference type="InterPro" id="IPR035965">
    <property type="entry name" value="PAS-like_dom_sf"/>
</dbReference>
<keyword evidence="10" id="KW-1133">Transmembrane helix</keyword>
<name>A0A1M5YSZ9_9GAMM</name>
<keyword evidence="5" id="KW-0808">Transferase</keyword>
<dbReference type="GO" id="GO:0000156">
    <property type="term" value="F:phosphorelay response regulator activity"/>
    <property type="evidence" value="ECO:0007669"/>
    <property type="project" value="TreeGrafter"/>
</dbReference>
<dbReference type="PANTHER" id="PTHR42878:SF7">
    <property type="entry name" value="SENSOR HISTIDINE KINASE GLRK"/>
    <property type="match status" value="1"/>
</dbReference>
<protein>
    <recommendedName>
        <fullName evidence="3">histidine kinase</fullName>
        <ecNumber evidence="3">2.7.13.3</ecNumber>
    </recommendedName>
</protein>
<dbReference type="GO" id="GO:0030295">
    <property type="term" value="F:protein kinase activator activity"/>
    <property type="evidence" value="ECO:0007669"/>
    <property type="project" value="TreeGrafter"/>
</dbReference>
<dbReference type="EMBL" id="FQXG01000008">
    <property type="protein sequence ID" value="SHI15182.1"/>
    <property type="molecule type" value="Genomic_DNA"/>
</dbReference>
<feature type="domain" description="Histidine kinase" evidence="11">
    <location>
        <begin position="241"/>
        <end position="441"/>
    </location>
</feature>
<dbReference type="GO" id="GO:0000155">
    <property type="term" value="F:phosphorelay sensor kinase activity"/>
    <property type="evidence" value="ECO:0007669"/>
    <property type="project" value="InterPro"/>
</dbReference>
<evidence type="ECO:0000259" key="11">
    <source>
        <dbReference type="PROSITE" id="PS50109"/>
    </source>
</evidence>
<proteinExistence type="predicted"/>
<dbReference type="InterPro" id="IPR036890">
    <property type="entry name" value="HATPase_C_sf"/>
</dbReference>
<dbReference type="InterPro" id="IPR005467">
    <property type="entry name" value="His_kinase_dom"/>
</dbReference>
<dbReference type="SUPFAM" id="SSF55785">
    <property type="entry name" value="PYP-like sensor domain (PAS domain)"/>
    <property type="match status" value="1"/>
</dbReference>
<keyword evidence="10" id="KW-0472">Membrane</keyword>
<dbReference type="CDD" id="cd00082">
    <property type="entry name" value="HisKA"/>
    <property type="match status" value="1"/>
</dbReference>
<evidence type="ECO:0000256" key="2">
    <source>
        <dbReference type="ARBA" id="ARBA00004370"/>
    </source>
</evidence>
<dbReference type="Gene3D" id="1.10.287.130">
    <property type="match status" value="1"/>
</dbReference>
<evidence type="ECO:0000313" key="13">
    <source>
        <dbReference type="EMBL" id="SHI15182.1"/>
    </source>
</evidence>
<dbReference type="Proteomes" id="UP000184268">
    <property type="component" value="Unassembled WGS sequence"/>
</dbReference>
<comment type="catalytic activity">
    <reaction evidence="1">
        <text>ATP + protein L-histidine = ADP + protein N-phospho-L-histidine.</text>
        <dbReference type="EC" id="2.7.13.3"/>
    </reaction>
</comment>
<dbReference type="GO" id="GO:0016020">
    <property type="term" value="C:membrane"/>
    <property type="evidence" value="ECO:0007669"/>
    <property type="project" value="UniProtKB-SubCell"/>
</dbReference>
<dbReference type="CDD" id="cd00075">
    <property type="entry name" value="HATPase"/>
    <property type="match status" value="1"/>
</dbReference>
<dbReference type="STRING" id="299255.SAMN02745129_4402"/>
<feature type="domain" description="HAMP" evidence="12">
    <location>
        <begin position="67"/>
        <end position="113"/>
    </location>
</feature>
<dbReference type="Gene3D" id="3.30.565.10">
    <property type="entry name" value="Histidine kinase-like ATPase, C-terminal domain"/>
    <property type="match status" value="1"/>
</dbReference>
<dbReference type="PANTHER" id="PTHR42878">
    <property type="entry name" value="TWO-COMPONENT HISTIDINE KINASE"/>
    <property type="match status" value="1"/>
</dbReference>
<keyword evidence="6" id="KW-0547">Nucleotide-binding</keyword>
<dbReference type="InterPro" id="IPR003661">
    <property type="entry name" value="HisK_dim/P_dom"/>
</dbReference>
<dbReference type="InterPro" id="IPR003660">
    <property type="entry name" value="HAMP_dom"/>
</dbReference>
<keyword evidence="8" id="KW-0067">ATP-binding</keyword>
<dbReference type="InterPro" id="IPR050351">
    <property type="entry name" value="BphY/WalK/GraS-like"/>
</dbReference>
<evidence type="ECO:0000259" key="12">
    <source>
        <dbReference type="PROSITE" id="PS50885"/>
    </source>
</evidence>
<reference evidence="14" key="1">
    <citation type="submission" date="2016-11" db="EMBL/GenBank/DDBJ databases">
        <authorList>
            <person name="Varghese N."/>
            <person name="Submissions S."/>
        </authorList>
    </citation>
    <scope>NUCLEOTIDE SEQUENCE [LARGE SCALE GENOMIC DNA]</scope>
    <source>
        <strain evidence="14">DSM 16917</strain>
    </source>
</reference>
<comment type="subcellular location">
    <subcellularLocation>
        <location evidence="2">Membrane</location>
    </subcellularLocation>
</comment>
<accession>A0A1M5YSZ9</accession>
<feature type="transmembrane region" description="Helical" evidence="10">
    <location>
        <begin position="38"/>
        <end position="60"/>
    </location>
</feature>
<dbReference type="AlphaFoldDB" id="A0A1M5YSZ9"/>
<evidence type="ECO:0000313" key="14">
    <source>
        <dbReference type="Proteomes" id="UP000184268"/>
    </source>
</evidence>
<dbReference type="InterPro" id="IPR003594">
    <property type="entry name" value="HATPase_dom"/>
</dbReference>
<evidence type="ECO:0000256" key="8">
    <source>
        <dbReference type="ARBA" id="ARBA00022840"/>
    </source>
</evidence>
<dbReference type="OrthoDB" id="1931120at2"/>
<evidence type="ECO:0000256" key="3">
    <source>
        <dbReference type="ARBA" id="ARBA00012438"/>
    </source>
</evidence>
<dbReference type="SUPFAM" id="SSF47384">
    <property type="entry name" value="Homodimeric domain of signal transducing histidine kinase"/>
    <property type="match status" value="1"/>
</dbReference>
<keyword evidence="9" id="KW-0902">Two-component regulatory system</keyword>
<keyword evidence="10" id="KW-0812">Transmembrane</keyword>
<dbReference type="SMART" id="SM00387">
    <property type="entry name" value="HATPase_c"/>
    <property type="match status" value="1"/>
</dbReference>
<evidence type="ECO:0000256" key="7">
    <source>
        <dbReference type="ARBA" id="ARBA00022777"/>
    </source>
</evidence>
<evidence type="ECO:0000256" key="6">
    <source>
        <dbReference type="ARBA" id="ARBA00022741"/>
    </source>
</evidence>
<dbReference type="GO" id="GO:0005524">
    <property type="term" value="F:ATP binding"/>
    <property type="evidence" value="ECO:0007669"/>
    <property type="project" value="UniProtKB-KW"/>
</dbReference>
<evidence type="ECO:0000256" key="5">
    <source>
        <dbReference type="ARBA" id="ARBA00022679"/>
    </source>
</evidence>
<dbReference type="GO" id="GO:0007234">
    <property type="term" value="P:osmosensory signaling via phosphorelay pathway"/>
    <property type="evidence" value="ECO:0007669"/>
    <property type="project" value="TreeGrafter"/>
</dbReference>
<dbReference type="CDD" id="cd06225">
    <property type="entry name" value="HAMP"/>
    <property type="match status" value="1"/>
</dbReference>
<keyword evidence="14" id="KW-1185">Reference proteome</keyword>
<dbReference type="EC" id="2.7.13.3" evidence="3"/>
<keyword evidence="7 13" id="KW-0418">Kinase</keyword>
<gene>
    <name evidence="13" type="ORF">SAMN02745129_4402</name>
</gene>
<dbReference type="PROSITE" id="PS50109">
    <property type="entry name" value="HIS_KIN"/>
    <property type="match status" value="1"/>
</dbReference>
<dbReference type="InterPro" id="IPR036097">
    <property type="entry name" value="HisK_dim/P_sf"/>
</dbReference>
<sequence length="456" mass="50717">MSLNRLLILLAVTCAALATGLALLLQPLLDDLLALPVWGQFIAQFLLLLLPLLWLCFALAKGHRLGLASLEAGVMNLADKDFSTTLPERGSPEIRSLIRRHNAMVVKLRQERYTLHQRELILDKVIQNSAMLVLLVDDDGRIVLANRDAERFLAPNGQEPLAGCELESLLAHQPDSVAALFCAEQDGLYSLELEPKHTETYHLVQGQFLLHNRRHRLILARQLTRELARQEAAAWKKVIRVISHELNNSLAPIRSMSHSGRVLLSEDADPRLQRVFNTIEERCNSLNQFIQGYATFAKLPNPRPQPVCWRQFIDSLQQQYPFTLQGTLPSEPGYFDLPQLERVMVNLLKNAHESGSDAEAIQLAVTGHGERVQLTLCDGGTGMSPATLEQALLPFYSTKHQGTGLGLALCREIAEAHGGQIQLQNRDSGGLQVQLTLPQPLHQPSPVPQAETHTES</sequence>
<dbReference type="PROSITE" id="PS50885">
    <property type="entry name" value="HAMP"/>
    <property type="match status" value="1"/>
</dbReference>
<dbReference type="Pfam" id="PF02518">
    <property type="entry name" value="HATPase_c"/>
    <property type="match status" value="1"/>
</dbReference>
<evidence type="ECO:0000256" key="10">
    <source>
        <dbReference type="SAM" id="Phobius"/>
    </source>
</evidence>
<evidence type="ECO:0000256" key="1">
    <source>
        <dbReference type="ARBA" id="ARBA00000085"/>
    </source>
</evidence>
<evidence type="ECO:0000256" key="4">
    <source>
        <dbReference type="ARBA" id="ARBA00022553"/>
    </source>
</evidence>
<dbReference type="SUPFAM" id="SSF55874">
    <property type="entry name" value="ATPase domain of HSP90 chaperone/DNA topoisomerase II/histidine kinase"/>
    <property type="match status" value="1"/>
</dbReference>
<dbReference type="RefSeq" id="WP_067660035.1">
    <property type="nucleotide sequence ID" value="NZ_FQXG01000008.1"/>
</dbReference>
<organism evidence="13 14">
    <name type="scientific">Ferrimonas marina</name>
    <dbReference type="NCBI Taxonomy" id="299255"/>
    <lineage>
        <taxon>Bacteria</taxon>
        <taxon>Pseudomonadati</taxon>
        <taxon>Pseudomonadota</taxon>
        <taxon>Gammaproteobacteria</taxon>
        <taxon>Alteromonadales</taxon>
        <taxon>Ferrimonadaceae</taxon>
        <taxon>Ferrimonas</taxon>
    </lineage>
</organism>
<evidence type="ECO:0000256" key="9">
    <source>
        <dbReference type="ARBA" id="ARBA00023012"/>
    </source>
</evidence>
<dbReference type="Pfam" id="PF00672">
    <property type="entry name" value="HAMP"/>
    <property type="match status" value="1"/>
</dbReference>
<keyword evidence="4" id="KW-0597">Phosphoprotein</keyword>
<dbReference type="InterPro" id="IPR004358">
    <property type="entry name" value="Sig_transdc_His_kin-like_C"/>
</dbReference>